<dbReference type="EMBL" id="BKCP01007626">
    <property type="protein sequence ID" value="GER46810.1"/>
    <property type="molecule type" value="Genomic_DNA"/>
</dbReference>
<dbReference type="Pfam" id="PF00022">
    <property type="entry name" value="Actin"/>
    <property type="match status" value="1"/>
</dbReference>
<evidence type="ECO:0000313" key="8">
    <source>
        <dbReference type="EMBL" id="GER46810.1"/>
    </source>
</evidence>
<dbReference type="SMART" id="SM00268">
    <property type="entry name" value="ACTIN"/>
    <property type="match status" value="1"/>
</dbReference>
<sequence>MQYVKCGFAGENFPTSVFPCVVGRPMLRYEESLMEQEITDTLVGDACLKWRHQLDISYPVNNGIVQNWDDMGHVWDHAFFSELKVDPTECKILLTDPPLNPSKNREKMVEIMFEKYNFSGVFIQIQAVLTLYAQGLLTGLVIDSGDGVTHVVPVVDGYSFPHLTKRMNVAGRHITSYLVDLLTRRGYAMNRTADFETVRSIKEKLCYISYDYKREYQLGLETTILVKNYTLPDGRVIKVGNERFQAPEALFTPELIDVEGDGMADMVFRCIQEMDIDNRMMSLAAVAHTDICLYFAALPTYCLEWREYNVSWITQSVLNSLACLIRSYFLRLEKEISDRYLDVVLKGNKDGLKKLRLRIEDPPRRKHMVYLGGAVLAGIMKDAPEFWISRQDYLEEGVACLSKCGQA</sequence>
<dbReference type="FunFam" id="3.90.640.10:FF:000005">
    <property type="entry name" value="Actin-related protein 2"/>
    <property type="match status" value="1"/>
</dbReference>
<evidence type="ECO:0000256" key="4">
    <source>
        <dbReference type="ARBA" id="ARBA00022741"/>
    </source>
</evidence>
<dbReference type="PRINTS" id="PR00190">
    <property type="entry name" value="ACTIN"/>
</dbReference>
<dbReference type="InterPro" id="IPR043129">
    <property type="entry name" value="ATPase_NBD"/>
</dbReference>
<keyword evidence="3" id="KW-0963">Cytoplasm</keyword>
<keyword evidence="9" id="KW-1185">Reference proteome</keyword>
<protein>
    <submittedName>
        <fullName evidence="8">Actin</fullName>
    </submittedName>
</protein>
<comment type="caution">
    <text evidence="8">The sequence shown here is derived from an EMBL/GenBank/DDBJ whole genome shotgun (WGS) entry which is preliminary data.</text>
</comment>
<keyword evidence="6" id="KW-0009">Actin-binding</keyword>
<dbReference type="AlphaFoldDB" id="A0A5A7QNS4"/>
<evidence type="ECO:0000256" key="5">
    <source>
        <dbReference type="ARBA" id="ARBA00022840"/>
    </source>
</evidence>
<dbReference type="OrthoDB" id="5132116at2759"/>
<proteinExistence type="inferred from homology"/>
<dbReference type="Proteomes" id="UP000325081">
    <property type="component" value="Unassembled WGS sequence"/>
</dbReference>
<reference evidence="9" key="1">
    <citation type="journal article" date="2019" name="Curr. Biol.">
        <title>Genome Sequence of Striga asiatica Provides Insight into the Evolution of Plant Parasitism.</title>
        <authorList>
            <person name="Yoshida S."/>
            <person name="Kim S."/>
            <person name="Wafula E.K."/>
            <person name="Tanskanen J."/>
            <person name="Kim Y.M."/>
            <person name="Honaas L."/>
            <person name="Yang Z."/>
            <person name="Spallek T."/>
            <person name="Conn C.E."/>
            <person name="Ichihashi Y."/>
            <person name="Cheong K."/>
            <person name="Cui S."/>
            <person name="Der J.P."/>
            <person name="Gundlach H."/>
            <person name="Jiao Y."/>
            <person name="Hori C."/>
            <person name="Ishida J.K."/>
            <person name="Kasahara H."/>
            <person name="Kiba T."/>
            <person name="Kim M.S."/>
            <person name="Koo N."/>
            <person name="Laohavisit A."/>
            <person name="Lee Y.H."/>
            <person name="Lumba S."/>
            <person name="McCourt P."/>
            <person name="Mortimer J.C."/>
            <person name="Mutuku J.M."/>
            <person name="Nomura T."/>
            <person name="Sasaki-Sekimoto Y."/>
            <person name="Seto Y."/>
            <person name="Wang Y."/>
            <person name="Wakatake T."/>
            <person name="Sakakibara H."/>
            <person name="Demura T."/>
            <person name="Yamaguchi S."/>
            <person name="Yoneyama K."/>
            <person name="Manabe R.I."/>
            <person name="Nelson D.C."/>
            <person name="Schulman A.H."/>
            <person name="Timko M.P."/>
            <person name="dePamphilis C.W."/>
            <person name="Choi D."/>
            <person name="Shirasu K."/>
        </authorList>
    </citation>
    <scope>NUCLEOTIDE SEQUENCE [LARGE SCALE GENOMIC DNA]</scope>
    <source>
        <strain evidence="9">cv. UVA1</strain>
    </source>
</reference>
<evidence type="ECO:0000256" key="2">
    <source>
        <dbReference type="ARBA" id="ARBA00010121"/>
    </source>
</evidence>
<dbReference type="InterPro" id="IPR004000">
    <property type="entry name" value="Actin"/>
</dbReference>
<gene>
    <name evidence="8" type="ORF">STAS_23855</name>
</gene>
<dbReference type="PANTHER" id="PTHR11937">
    <property type="entry name" value="ACTIN"/>
    <property type="match status" value="1"/>
</dbReference>
<accession>A0A5A7QNS4</accession>
<evidence type="ECO:0000256" key="1">
    <source>
        <dbReference type="ARBA" id="ARBA00004245"/>
    </source>
</evidence>
<name>A0A5A7QNS4_STRAF</name>
<organism evidence="8 9">
    <name type="scientific">Striga asiatica</name>
    <name type="common">Asiatic witchweed</name>
    <name type="synonym">Buchnera asiatica</name>
    <dbReference type="NCBI Taxonomy" id="4170"/>
    <lineage>
        <taxon>Eukaryota</taxon>
        <taxon>Viridiplantae</taxon>
        <taxon>Streptophyta</taxon>
        <taxon>Embryophyta</taxon>
        <taxon>Tracheophyta</taxon>
        <taxon>Spermatophyta</taxon>
        <taxon>Magnoliopsida</taxon>
        <taxon>eudicotyledons</taxon>
        <taxon>Gunneridae</taxon>
        <taxon>Pentapetalae</taxon>
        <taxon>asterids</taxon>
        <taxon>lamiids</taxon>
        <taxon>Lamiales</taxon>
        <taxon>Orobanchaceae</taxon>
        <taxon>Buchnereae</taxon>
        <taxon>Striga</taxon>
    </lineage>
</organism>
<keyword evidence="4" id="KW-0547">Nucleotide-binding</keyword>
<comment type="subcellular location">
    <subcellularLocation>
        <location evidence="1">Cytoplasm</location>
        <location evidence="1">Cytoskeleton</location>
    </subcellularLocation>
</comment>
<keyword evidence="5" id="KW-0067">ATP-binding</keyword>
<dbReference type="FunFam" id="3.30.420.40:FF:000050">
    <property type="entry name" value="Actin, alpha skeletal muscle"/>
    <property type="match status" value="1"/>
</dbReference>
<comment type="similarity">
    <text evidence="2">Belongs to the actin family. ARP2 subfamily.</text>
</comment>
<dbReference type="Gene3D" id="3.30.420.40">
    <property type="match status" value="4"/>
</dbReference>
<dbReference type="GO" id="GO:0003779">
    <property type="term" value="F:actin binding"/>
    <property type="evidence" value="ECO:0007669"/>
    <property type="project" value="UniProtKB-KW"/>
</dbReference>
<keyword evidence="7" id="KW-0206">Cytoskeleton</keyword>
<evidence type="ECO:0000256" key="7">
    <source>
        <dbReference type="ARBA" id="ARBA00023212"/>
    </source>
</evidence>
<evidence type="ECO:0000256" key="6">
    <source>
        <dbReference type="ARBA" id="ARBA00023203"/>
    </source>
</evidence>
<evidence type="ECO:0000313" key="9">
    <source>
        <dbReference type="Proteomes" id="UP000325081"/>
    </source>
</evidence>
<dbReference type="Gene3D" id="3.90.640.10">
    <property type="entry name" value="Actin, Chain A, domain 4"/>
    <property type="match status" value="1"/>
</dbReference>
<evidence type="ECO:0000256" key="3">
    <source>
        <dbReference type="ARBA" id="ARBA00022490"/>
    </source>
</evidence>
<dbReference type="GO" id="GO:0005856">
    <property type="term" value="C:cytoskeleton"/>
    <property type="evidence" value="ECO:0007669"/>
    <property type="project" value="UniProtKB-SubCell"/>
</dbReference>
<dbReference type="GO" id="GO:0005524">
    <property type="term" value="F:ATP binding"/>
    <property type="evidence" value="ECO:0007669"/>
    <property type="project" value="UniProtKB-KW"/>
</dbReference>
<dbReference type="SUPFAM" id="SSF53067">
    <property type="entry name" value="Actin-like ATPase domain"/>
    <property type="match status" value="2"/>
</dbReference>
<dbReference type="CDD" id="cd10220">
    <property type="entry name" value="ASKHA_NBD_Arp2"/>
    <property type="match status" value="1"/>
</dbReference>